<evidence type="ECO:0000256" key="2">
    <source>
        <dbReference type="ARBA" id="ARBA00003969"/>
    </source>
</evidence>
<comment type="subcellular location">
    <subcellularLocation>
        <location evidence="3">Secreted</location>
    </subcellularLocation>
</comment>
<dbReference type="InterPro" id="IPR041233">
    <property type="entry name" value="Melibiase_C"/>
</dbReference>
<dbReference type="CDD" id="cd14792">
    <property type="entry name" value="GH27"/>
    <property type="match status" value="1"/>
</dbReference>
<dbReference type="GO" id="GO:0004557">
    <property type="term" value="F:alpha-galactosidase activity"/>
    <property type="evidence" value="ECO:0007669"/>
    <property type="project" value="UniProtKB-EC"/>
</dbReference>
<proteinExistence type="inferred from homology"/>
<dbReference type="Gene3D" id="3.20.20.70">
    <property type="entry name" value="Aldolase class I"/>
    <property type="match status" value="1"/>
</dbReference>
<dbReference type="PRINTS" id="PR00740">
    <property type="entry name" value="GLHYDRLASE27"/>
</dbReference>
<dbReference type="EC" id="3.2.1.22" evidence="10"/>
<keyword evidence="10" id="KW-1015">Disulfide bond</keyword>
<dbReference type="Pfam" id="PF17801">
    <property type="entry name" value="Melibiase_C"/>
    <property type="match status" value="1"/>
</dbReference>
<evidence type="ECO:0000256" key="7">
    <source>
        <dbReference type="ARBA" id="ARBA00022801"/>
    </source>
</evidence>
<dbReference type="SUPFAM" id="SSF51011">
    <property type="entry name" value="Glycosyl hydrolase domain"/>
    <property type="match status" value="1"/>
</dbReference>
<evidence type="ECO:0000256" key="1">
    <source>
        <dbReference type="ARBA" id="ARBA00001255"/>
    </source>
</evidence>
<name>A0A6A6VS73_9PEZI</name>
<reference evidence="12" key="1">
    <citation type="journal article" date="2020" name="Stud. Mycol.">
        <title>101 Dothideomycetes genomes: a test case for predicting lifestyles and emergence of pathogens.</title>
        <authorList>
            <person name="Haridas S."/>
            <person name="Albert R."/>
            <person name="Binder M."/>
            <person name="Bloem J."/>
            <person name="Labutti K."/>
            <person name="Salamov A."/>
            <person name="Andreopoulos B."/>
            <person name="Baker S."/>
            <person name="Barry K."/>
            <person name="Bills G."/>
            <person name="Bluhm B."/>
            <person name="Cannon C."/>
            <person name="Castanera R."/>
            <person name="Culley D."/>
            <person name="Daum C."/>
            <person name="Ezra D."/>
            <person name="Gonzalez J."/>
            <person name="Henrissat B."/>
            <person name="Kuo A."/>
            <person name="Liang C."/>
            <person name="Lipzen A."/>
            <person name="Lutzoni F."/>
            <person name="Magnuson J."/>
            <person name="Mondo S."/>
            <person name="Nolan M."/>
            <person name="Ohm R."/>
            <person name="Pangilinan J."/>
            <person name="Park H.-J."/>
            <person name="Ramirez L."/>
            <person name="Alfaro M."/>
            <person name="Sun H."/>
            <person name="Tritt A."/>
            <person name="Yoshinaga Y."/>
            <person name="Zwiers L.-H."/>
            <person name="Turgeon B."/>
            <person name="Goodwin S."/>
            <person name="Spatafora J."/>
            <person name="Crous P."/>
            <person name="Grigoriev I."/>
        </authorList>
    </citation>
    <scope>NUCLEOTIDE SEQUENCE</scope>
    <source>
        <strain evidence="12">CBS 121739</strain>
    </source>
</reference>
<dbReference type="InterPro" id="IPR013785">
    <property type="entry name" value="Aldolase_TIM"/>
</dbReference>
<dbReference type="RefSeq" id="XP_033595969.1">
    <property type="nucleotide sequence ID" value="XM_033739897.1"/>
</dbReference>
<dbReference type="Pfam" id="PF16499">
    <property type="entry name" value="Melibiase_2"/>
    <property type="match status" value="2"/>
</dbReference>
<comment type="catalytic activity">
    <reaction evidence="1 10">
        <text>Hydrolysis of terminal, non-reducing alpha-D-galactose residues in alpha-D-galactosides, including galactose oligosaccharides, galactomannans and galactolipids.</text>
        <dbReference type="EC" id="3.2.1.22"/>
    </reaction>
</comment>
<accession>A0A6A6VS73</accession>
<keyword evidence="9 10" id="KW-0326">Glycosidase</keyword>
<keyword evidence="7 10" id="KW-0378">Hydrolase</keyword>
<keyword evidence="8" id="KW-0325">Glycoprotein</keyword>
<dbReference type="GeneID" id="54480951"/>
<evidence type="ECO:0000313" key="13">
    <source>
        <dbReference type="Proteomes" id="UP000799437"/>
    </source>
</evidence>
<dbReference type="InterPro" id="IPR002241">
    <property type="entry name" value="Glyco_hydro_27"/>
</dbReference>
<evidence type="ECO:0000256" key="6">
    <source>
        <dbReference type="ARBA" id="ARBA00022729"/>
    </source>
</evidence>
<dbReference type="PANTHER" id="PTHR11452">
    <property type="entry name" value="ALPHA-GALACTOSIDASE/ALPHA-N-ACETYLGALACTOSAMINIDASE"/>
    <property type="match status" value="1"/>
</dbReference>
<dbReference type="GO" id="GO:0005975">
    <property type="term" value="P:carbohydrate metabolic process"/>
    <property type="evidence" value="ECO:0007669"/>
    <property type="project" value="InterPro"/>
</dbReference>
<dbReference type="OrthoDB" id="5795902at2759"/>
<comment type="function">
    <text evidence="2">Hydrolyzes a variety of simple alpha-D-galactoside as well as more complex molecules such as oligosaccharides and polysaccharides.</text>
</comment>
<evidence type="ECO:0000259" key="11">
    <source>
        <dbReference type="Pfam" id="PF17801"/>
    </source>
</evidence>
<dbReference type="InterPro" id="IPR013780">
    <property type="entry name" value="Glyco_hydro_b"/>
</dbReference>
<sequence>MLLTSLIAGSAFNQYASGRVAKDKHTGRLPAMGFSSWNEYGCSINESVFLTVGERLISTGLKDLGYEYVNIDDCWSDKAVQRDKVTKEIRPDYTKFPRGIKHTADRIHALGLKLGIYSDAGSLTCAGYAGSLGHEDIDAKTFANWGIDYLKYDNCNVPAKWLDEYEWWPERWTGGSLDDGQPSPPNYDWATSNTARRFVRMRDELEKQHRVIQYSLCAWGHGHVDIWGNTTGQSWRMWGDIAPQWTGQDGSAWGLMPIVNHASFFANVSDFWGHGDYDMLEVGNGNLTLEENRSHFALWAALKSPLIIGTPLDNIPPSTLSILSTPALIAYNQDPTYGRSATPYKWGLNPDNTWNRTHPAEYWAGPSSLGIHVFILNTLDYEVVKVAVWAEVPGLRAGRRYRVTDMWSGEDWGVWEGAWMGVVRAHDTIAVTITEVDGRHPSPE</sequence>
<comment type="similarity">
    <text evidence="4 10">Belongs to the glycosyl hydrolase 27 family.</text>
</comment>
<dbReference type="EMBL" id="ML996584">
    <property type="protein sequence ID" value="KAF2753518.1"/>
    <property type="molecule type" value="Genomic_DNA"/>
</dbReference>
<evidence type="ECO:0000256" key="5">
    <source>
        <dbReference type="ARBA" id="ARBA00022525"/>
    </source>
</evidence>
<evidence type="ECO:0000256" key="9">
    <source>
        <dbReference type="ARBA" id="ARBA00023295"/>
    </source>
</evidence>
<keyword evidence="6" id="KW-0732">Signal</keyword>
<dbReference type="PANTHER" id="PTHR11452:SF61">
    <property type="entry name" value="ALPHA-GALACTOSIDASE B-RELATED"/>
    <property type="match status" value="1"/>
</dbReference>
<keyword evidence="5" id="KW-0964">Secreted</keyword>
<dbReference type="GO" id="GO:0005576">
    <property type="term" value="C:extracellular region"/>
    <property type="evidence" value="ECO:0007669"/>
    <property type="project" value="UniProtKB-SubCell"/>
</dbReference>
<dbReference type="Gene3D" id="2.60.40.1180">
    <property type="entry name" value="Golgi alpha-mannosidase II"/>
    <property type="match status" value="1"/>
</dbReference>
<evidence type="ECO:0000256" key="4">
    <source>
        <dbReference type="ARBA" id="ARBA00009743"/>
    </source>
</evidence>
<evidence type="ECO:0000256" key="3">
    <source>
        <dbReference type="ARBA" id="ARBA00004613"/>
    </source>
</evidence>
<keyword evidence="13" id="KW-1185">Reference proteome</keyword>
<protein>
    <recommendedName>
        <fullName evidence="10">Alpha-galactosidase</fullName>
        <ecNumber evidence="10">3.2.1.22</ecNumber>
    </recommendedName>
    <alternativeName>
        <fullName evidence="10">Melibiase</fullName>
    </alternativeName>
</protein>
<feature type="domain" description="Alpha galactosidase C-terminal" evidence="11">
    <location>
        <begin position="358"/>
        <end position="432"/>
    </location>
</feature>
<dbReference type="InterPro" id="IPR000111">
    <property type="entry name" value="Glyco_hydro_27/36_CS"/>
</dbReference>
<evidence type="ECO:0000256" key="10">
    <source>
        <dbReference type="RuleBase" id="RU361168"/>
    </source>
</evidence>
<dbReference type="AlphaFoldDB" id="A0A6A6VS73"/>
<gene>
    <name evidence="12" type="ORF">EJ05DRAFT_220731</name>
</gene>
<dbReference type="InterPro" id="IPR017853">
    <property type="entry name" value="GH"/>
</dbReference>
<dbReference type="Proteomes" id="UP000799437">
    <property type="component" value="Unassembled WGS sequence"/>
</dbReference>
<evidence type="ECO:0000313" key="12">
    <source>
        <dbReference type="EMBL" id="KAF2753518.1"/>
    </source>
</evidence>
<organism evidence="12 13">
    <name type="scientific">Pseudovirgaria hyperparasitica</name>
    <dbReference type="NCBI Taxonomy" id="470096"/>
    <lineage>
        <taxon>Eukaryota</taxon>
        <taxon>Fungi</taxon>
        <taxon>Dikarya</taxon>
        <taxon>Ascomycota</taxon>
        <taxon>Pezizomycotina</taxon>
        <taxon>Dothideomycetes</taxon>
        <taxon>Dothideomycetes incertae sedis</taxon>
        <taxon>Acrospermales</taxon>
        <taxon>Acrospermaceae</taxon>
        <taxon>Pseudovirgaria</taxon>
    </lineage>
</organism>
<dbReference type="PROSITE" id="PS00512">
    <property type="entry name" value="ALPHA_GALACTOSIDASE"/>
    <property type="match status" value="1"/>
</dbReference>
<dbReference type="SUPFAM" id="SSF51445">
    <property type="entry name" value="(Trans)glycosidases"/>
    <property type="match status" value="1"/>
</dbReference>
<evidence type="ECO:0000256" key="8">
    <source>
        <dbReference type="ARBA" id="ARBA00023180"/>
    </source>
</evidence>